<gene>
    <name evidence="3" type="ORF">RHGRI_020083</name>
</gene>
<evidence type="ECO:0000256" key="1">
    <source>
        <dbReference type="SAM" id="MobiDB-lite"/>
    </source>
</evidence>
<comment type="caution">
    <text evidence="3">The sequence shown here is derived from an EMBL/GenBank/DDBJ whole genome shotgun (WGS) entry which is preliminary data.</text>
</comment>
<dbReference type="EMBL" id="JACTNZ010000007">
    <property type="protein sequence ID" value="KAG5539748.1"/>
    <property type="molecule type" value="Genomic_DNA"/>
</dbReference>
<accession>A0AAV6JHX2</accession>
<feature type="region of interest" description="Disordered" evidence="1">
    <location>
        <begin position="226"/>
        <end position="255"/>
    </location>
</feature>
<proteinExistence type="predicted"/>
<evidence type="ECO:0000313" key="3">
    <source>
        <dbReference type="EMBL" id="KAG5539748.1"/>
    </source>
</evidence>
<sequence>MGGQSEINLSPRLSSVLLNGLNYVPWSRVVALGLGGKSLFGHVDGTKAAPKTNNENMWDELGLYRPPTTNLSTLQQRAEQDKVFQLLTHIKPDFENLRGQILMGSGVPFFSSVCASIQHEETRRMAMNIEPKSTVIQSEASALMVDNKKVDTKKHSGNFANPTGNPLEGECLDDFIPIPIVDTNPIDSPQGDASPETSTVAPPVEVSSPDEVAPSIYLPHNIDLLESSRDPPVMSPHHDTQAYMLKKKEDKGAYI</sequence>
<dbReference type="Pfam" id="PF14244">
    <property type="entry name" value="Retrotran_gag_3"/>
    <property type="match status" value="1"/>
</dbReference>
<evidence type="ECO:0000259" key="2">
    <source>
        <dbReference type="Pfam" id="PF14244"/>
    </source>
</evidence>
<evidence type="ECO:0000313" key="4">
    <source>
        <dbReference type="Proteomes" id="UP000823749"/>
    </source>
</evidence>
<protein>
    <recommendedName>
        <fullName evidence="2">Retrotransposon Copia-like N-terminal domain-containing protein</fullName>
    </recommendedName>
</protein>
<dbReference type="AlphaFoldDB" id="A0AAV6JHX2"/>
<keyword evidence="4" id="KW-1185">Reference proteome</keyword>
<organism evidence="3 4">
    <name type="scientific">Rhododendron griersonianum</name>
    <dbReference type="NCBI Taxonomy" id="479676"/>
    <lineage>
        <taxon>Eukaryota</taxon>
        <taxon>Viridiplantae</taxon>
        <taxon>Streptophyta</taxon>
        <taxon>Embryophyta</taxon>
        <taxon>Tracheophyta</taxon>
        <taxon>Spermatophyta</taxon>
        <taxon>Magnoliopsida</taxon>
        <taxon>eudicotyledons</taxon>
        <taxon>Gunneridae</taxon>
        <taxon>Pentapetalae</taxon>
        <taxon>asterids</taxon>
        <taxon>Ericales</taxon>
        <taxon>Ericaceae</taxon>
        <taxon>Ericoideae</taxon>
        <taxon>Rhodoreae</taxon>
        <taxon>Rhododendron</taxon>
    </lineage>
</organism>
<feature type="region of interest" description="Disordered" evidence="1">
    <location>
        <begin position="185"/>
        <end position="213"/>
    </location>
</feature>
<reference evidence="3" key="1">
    <citation type="submission" date="2020-08" db="EMBL/GenBank/DDBJ databases">
        <title>Plant Genome Project.</title>
        <authorList>
            <person name="Zhang R.-G."/>
        </authorList>
    </citation>
    <scope>NUCLEOTIDE SEQUENCE</scope>
    <source>
        <strain evidence="3">WSP0</strain>
        <tissue evidence="3">Leaf</tissue>
    </source>
</reference>
<feature type="domain" description="Retrotransposon Copia-like N-terminal" evidence="2">
    <location>
        <begin position="8"/>
        <end position="51"/>
    </location>
</feature>
<dbReference type="Proteomes" id="UP000823749">
    <property type="component" value="Chromosome 7"/>
</dbReference>
<dbReference type="InterPro" id="IPR029472">
    <property type="entry name" value="Copia-like_N"/>
</dbReference>
<feature type="compositionally biased region" description="Basic and acidic residues" evidence="1">
    <location>
        <begin position="236"/>
        <end position="255"/>
    </location>
</feature>
<name>A0AAV6JHX2_9ERIC</name>